<reference evidence="1" key="2">
    <citation type="journal article" date="2021" name="Microbiome">
        <title>Successional dynamics and alternative stable states in a saline activated sludge microbial community over 9 years.</title>
        <authorList>
            <person name="Wang Y."/>
            <person name="Ye J."/>
            <person name="Ju F."/>
            <person name="Liu L."/>
            <person name="Boyd J.A."/>
            <person name="Deng Y."/>
            <person name="Parks D.H."/>
            <person name="Jiang X."/>
            <person name="Yin X."/>
            <person name="Woodcroft B.J."/>
            <person name="Tyson G.W."/>
            <person name="Hugenholtz P."/>
            <person name="Polz M.F."/>
            <person name="Zhang T."/>
        </authorList>
    </citation>
    <scope>NUCLEOTIDE SEQUENCE</scope>
    <source>
        <strain evidence="1">HKST-UBA02</strain>
    </source>
</reference>
<sequence>MNFATKAPRTQVLVWLIWLIALFASFAWGQPACQGDVQTDDTLLLGIVTHDKRDGRLFPWQPCY</sequence>
<accession>A0A955LW00</accession>
<dbReference type="Proteomes" id="UP000699691">
    <property type="component" value="Unassembled WGS sequence"/>
</dbReference>
<dbReference type="AlphaFoldDB" id="A0A955LW00"/>
<reference evidence="1" key="1">
    <citation type="submission" date="2020-04" db="EMBL/GenBank/DDBJ databases">
        <authorList>
            <person name="Zhang T."/>
        </authorList>
    </citation>
    <scope>NUCLEOTIDE SEQUENCE</scope>
    <source>
        <strain evidence="1">HKST-UBA02</strain>
    </source>
</reference>
<gene>
    <name evidence="1" type="ORF">KC573_02530</name>
</gene>
<evidence type="ECO:0000313" key="2">
    <source>
        <dbReference type="Proteomes" id="UP000699691"/>
    </source>
</evidence>
<evidence type="ECO:0000313" key="1">
    <source>
        <dbReference type="EMBL" id="MCA9397681.1"/>
    </source>
</evidence>
<feature type="non-terminal residue" evidence="1">
    <location>
        <position position="64"/>
    </location>
</feature>
<protein>
    <submittedName>
        <fullName evidence="1">Uncharacterized protein</fullName>
    </submittedName>
</protein>
<organism evidence="1 2">
    <name type="scientific">candidate division WWE3 bacterium</name>
    <dbReference type="NCBI Taxonomy" id="2053526"/>
    <lineage>
        <taxon>Bacteria</taxon>
        <taxon>Katanobacteria</taxon>
    </lineage>
</organism>
<proteinExistence type="predicted"/>
<comment type="caution">
    <text evidence="1">The sequence shown here is derived from an EMBL/GenBank/DDBJ whole genome shotgun (WGS) entry which is preliminary data.</text>
</comment>
<name>A0A955LW00_UNCKA</name>
<dbReference type="EMBL" id="JAGQKY010000101">
    <property type="protein sequence ID" value="MCA9397681.1"/>
    <property type="molecule type" value="Genomic_DNA"/>
</dbReference>